<dbReference type="SUPFAM" id="SSF47473">
    <property type="entry name" value="EF-hand"/>
    <property type="match status" value="1"/>
</dbReference>
<reference evidence="8 9" key="1">
    <citation type="submission" date="2019-09" db="EMBL/GenBank/DDBJ databases">
        <title>The hologenome of the rock-dwelling lichen Lasallia pustulata.</title>
        <authorList>
            <person name="Greshake Tzovaras B."/>
            <person name="Segers F."/>
            <person name="Bicker A."/>
            <person name="Dal Grande F."/>
            <person name="Otte J."/>
            <person name="Hankeln T."/>
            <person name="Schmitt I."/>
            <person name="Ebersberger I."/>
        </authorList>
    </citation>
    <scope>NUCLEOTIDE SEQUENCE [LARGE SCALE GENOMIC DNA]</scope>
    <source>
        <strain evidence="8">A1-1</strain>
    </source>
</reference>
<evidence type="ECO:0000256" key="6">
    <source>
        <dbReference type="SAM" id="MobiDB-lite"/>
    </source>
</evidence>
<comment type="subcellular location">
    <subcellularLocation>
        <location evidence="1">Cytoplasm</location>
    </subcellularLocation>
</comment>
<keyword evidence="4" id="KW-0677">Repeat</keyword>
<dbReference type="PANTHER" id="PTHR46212">
    <property type="entry name" value="PEFLIN"/>
    <property type="match status" value="1"/>
</dbReference>
<feature type="domain" description="EF-hand" evidence="7">
    <location>
        <begin position="211"/>
        <end position="246"/>
    </location>
</feature>
<dbReference type="PROSITE" id="PS50222">
    <property type="entry name" value="EF_HAND_2"/>
    <property type="match status" value="3"/>
</dbReference>
<dbReference type="Gene3D" id="1.10.238.10">
    <property type="entry name" value="EF-hand"/>
    <property type="match status" value="1"/>
</dbReference>
<feature type="compositionally biased region" description="Pro residues" evidence="6">
    <location>
        <begin position="108"/>
        <end position="141"/>
    </location>
</feature>
<evidence type="ECO:0000256" key="3">
    <source>
        <dbReference type="ARBA" id="ARBA00022723"/>
    </source>
</evidence>
<dbReference type="InterPro" id="IPR011992">
    <property type="entry name" value="EF-hand-dom_pair"/>
</dbReference>
<evidence type="ECO:0000256" key="4">
    <source>
        <dbReference type="ARBA" id="ARBA00022737"/>
    </source>
</evidence>
<dbReference type="EMBL" id="VXIT01000001">
    <property type="protein sequence ID" value="KAA6415832.1"/>
    <property type="molecule type" value="Genomic_DNA"/>
</dbReference>
<dbReference type="OrthoDB" id="186625at2759"/>
<evidence type="ECO:0000313" key="8">
    <source>
        <dbReference type="EMBL" id="KAA6415832.1"/>
    </source>
</evidence>
<dbReference type="PANTHER" id="PTHR46212:SF3">
    <property type="entry name" value="GH27120P"/>
    <property type="match status" value="1"/>
</dbReference>
<comment type="caution">
    <text evidence="8">The sequence shown here is derived from an EMBL/GenBank/DDBJ whole genome shotgun (WGS) entry which is preliminary data.</text>
</comment>
<feature type="domain" description="EF-hand" evidence="7">
    <location>
        <begin position="278"/>
        <end position="313"/>
    </location>
</feature>
<proteinExistence type="predicted"/>
<keyword evidence="3" id="KW-0479">Metal-binding</keyword>
<evidence type="ECO:0000256" key="2">
    <source>
        <dbReference type="ARBA" id="ARBA00022490"/>
    </source>
</evidence>
<dbReference type="SMART" id="SM00054">
    <property type="entry name" value="EFh"/>
    <property type="match status" value="4"/>
</dbReference>
<dbReference type="PROSITE" id="PS00018">
    <property type="entry name" value="EF_HAND_1"/>
    <property type="match status" value="2"/>
</dbReference>
<evidence type="ECO:0000256" key="1">
    <source>
        <dbReference type="ARBA" id="ARBA00004496"/>
    </source>
</evidence>
<dbReference type="Pfam" id="PF13833">
    <property type="entry name" value="EF-hand_8"/>
    <property type="match status" value="1"/>
</dbReference>
<dbReference type="GO" id="GO:0048306">
    <property type="term" value="F:calcium-dependent protein binding"/>
    <property type="evidence" value="ECO:0007669"/>
    <property type="project" value="UniProtKB-ARBA"/>
</dbReference>
<dbReference type="InterPro" id="IPR018247">
    <property type="entry name" value="EF_Hand_1_Ca_BS"/>
</dbReference>
<dbReference type="AlphaFoldDB" id="A0A5M8Q261"/>
<keyword evidence="5" id="KW-0106">Calcium</keyword>
<dbReference type="CDD" id="cd16180">
    <property type="entry name" value="EFh_PEF_Group_I"/>
    <property type="match status" value="1"/>
</dbReference>
<organism evidence="8 9">
    <name type="scientific">Lasallia pustulata</name>
    <dbReference type="NCBI Taxonomy" id="136370"/>
    <lineage>
        <taxon>Eukaryota</taxon>
        <taxon>Fungi</taxon>
        <taxon>Dikarya</taxon>
        <taxon>Ascomycota</taxon>
        <taxon>Pezizomycotina</taxon>
        <taxon>Lecanoromycetes</taxon>
        <taxon>OSLEUM clade</taxon>
        <taxon>Umbilicariomycetidae</taxon>
        <taxon>Umbilicariales</taxon>
        <taxon>Umbilicariaceae</taxon>
        <taxon>Lasallia</taxon>
    </lineage>
</organism>
<sequence length="313" mass="35360">MAYNSGYNPDALPAHAEPEQAAQMISYQQRQQRQQQQQQQKPAPVVRPTSHSNPALFNRPSQVPYQNRPPPPIPQPVMHEHSQHQAYPHPSANSSYNSYNTRPYGPASSPPQPGYGFGPPPTNPPRRSPPMSRPPGTPAPPSGTTDSSLFPLFQAVDKDQNGQLTARELEAALVNGDFTTFDPHTVRMMVRMFDGDGDGAIDFDEFCKLWSFLAAWRNLFDRFDEDRSGYISLDEFSNALTEFGYHLTPSFVSFLFKTYDKSKGGGNMSFDLFVQSCISLKKLTDIFKGYDKDRDGYIMLSFEEFLTEMLRQR</sequence>
<accession>A0A5M8Q261</accession>
<dbReference type="GO" id="GO:0005737">
    <property type="term" value="C:cytoplasm"/>
    <property type="evidence" value="ECO:0007669"/>
    <property type="project" value="UniProtKB-SubCell"/>
</dbReference>
<dbReference type="InterPro" id="IPR051426">
    <property type="entry name" value="Peflin/Sorcin_CaBP"/>
</dbReference>
<dbReference type="Proteomes" id="UP000324767">
    <property type="component" value="Unassembled WGS sequence"/>
</dbReference>
<dbReference type="Pfam" id="PF13499">
    <property type="entry name" value="EF-hand_7"/>
    <property type="match status" value="2"/>
</dbReference>
<dbReference type="GO" id="GO:0005509">
    <property type="term" value="F:calcium ion binding"/>
    <property type="evidence" value="ECO:0007669"/>
    <property type="project" value="InterPro"/>
</dbReference>
<feature type="compositionally biased region" description="Low complexity" evidence="6">
    <location>
        <begin position="28"/>
        <end position="40"/>
    </location>
</feature>
<feature type="region of interest" description="Disordered" evidence="6">
    <location>
        <begin position="1"/>
        <end position="149"/>
    </location>
</feature>
<gene>
    <name evidence="8" type="ORF">FRX48_00550</name>
</gene>
<feature type="compositionally biased region" description="Polar residues" evidence="6">
    <location>
        <begin position="91"/>
        <end position="101"/>
    </location>
</feature>
<evidence type="ECO:0000259" key="7">
    <source>
        <dbReference type="PROSITE" id="PS50222"/>
    </source>
</evidence>
<evidence type="ECO:0000313" key="9">
    <source>
        <dbReference type="Proteomes" id="UP000324767"/>
    </source>
</evidence>
<dbReference type="InterPro" id="IPR002048">
    <property type="entry name" value="EF_hand_dom"/>
</dbReference>
<feature type="domain" description="EF-hand" evidence="7">
    <location>
        <begin position="152"/>
        <end position="179"/>
    </location>
</feature>
<protein>
    <submittedName>
        <fullName evidence="8">EF hand domain-containing</fullName>
    </submittedName>
</protein>
<keyword evidence="2" id="KW-0963">Cytoplasm</keyword>
<evidence type="ECO:0000256" key="5">
    <source>
        <dbReference type="ARBA" id="ARBA00022837"/>
    </source>
</evidence>
<name>A0A5M8Q261_9LECA</name>